<name>A0ABW0RYP5_9BURK</name>
<dbReference type="RefSeq" id="WP_379769983.1">
    <property type="nucleotide sequence ID" value="NZ_JBHSMZ010000006.1"/>
</dbReference>
<evidence type="ECO:0000259" key="1">
    <source>
        <dbReference type="PROSITE" id="PS52015"/>
    </source>
</evidence>
<accession>A0ABW0RYP5</accession>
<keyword evidence="3" id="KW-1185">Reference proteome</keyword>
<feature type="domain" description="TonB C-terminal" evidence="1">
    <location>
        <begin position="1"/>
        <end position="58"/>
    </location>
</feature>
<dbReference type="Proteomes" id="UP001596086">
    <property type="component" value="Unassembled WGS sequence"/>
</dbReference>
<protein>
    <recommendedName>
        <fullName evidence="1">TonB C-terminal domain-containing protein</fullName>
    </recommendedName>
</protein>
<dbReference type="InterPro" id="IPR037682">
    <property type="entry name" value="TonB_C"/>
</dbReference>
<proteinExistence type="predicted"/>
<sequence length="58" mass="6179">MNTTCERPVWAEDSARTGSKAVVTLRIPAGAEGAVKDLKIARSNGYRGLEWPATSTST</sequence>
<gene>
    <name evidence="2" type="ORF">ACFPO9_09740</name>
</gene>
<evidence type="ECO:0000313" key="3">
    <source>
        <dbReference type="Proteomes" id="UP001596086"/>
    </source>
</evidence>
<comment type="caution">
    <text evidence="2">The sequence shown here is derived from an EMBL/GenBank/DDBJ whole genome shotgun (WGS) entry which is preliminary data.</text>
</comment>
<dbReference type="EMBL" id="JBHSMZ010000006">
    <property type="protein sequence ID" value="MFC5548795.1"/>
    <property type="molecule type" value="Genomic_DNA"/>
</dbReference>
<evidence type="ECO:0000313" key="2">
    <source>
        <dbReference type="EMBL" id="MFC5548795.1"/>
    </source>
</evidence>
<organism evidence="2 3">
    <name type="scientific">Massilia aerilata</name>
    <dbReference type="NCBI Taxonomy" id="453817"/>
    <lineage>
        <taxon>Bacteria</taxon>
        <taxon>Pseudomonadati</taxon>
        <taxon>Pseudomonadota</taxon>
        <taxon>Betaproteobacteria</taxon>
        <taxon>Burkholderiales</taxon>
        <taxon>Oxalobacteraceae</taxon>
        <taxon>Telluria group</taxon>
        <taxon>Massilia</taxon>
    </lineage>
</organism>
<reference evidence="3" key="1">
    <citation type="journal article" date="2019" name="Int. J. Syst. Evol. Microbiol.">
        <title>The Global Catalogue of Microorganisms (GCM) 10K type strain sequencing project: providing services to taxonomists for standard genome sequencing and annotation.</title>
        <authorList>
            <consortium name="The Broad Institute Genomics Platform"/>
            <consortium name="The Broad Institute Genome Sequencing Center for Infectious Disease"/>
            <person name="Wu L."/>
            <person name="Ma J."/>
        </authorList>
    </citation>
    <scope>NUCLEOTIDE SEQUENCE [LARGE SCALE GENOMIC DNA]</scope>
    <source>
        <strain evidence="3">CGMCC 4.5798</strain>
    </source>
</reference>
<dbReference type="PROSITE" id="PS52015">
    <property type="entry name" value="TONB_CTD"/>
    <property type="match status" value="1"/>
</dbReference>